<evidence type="ECO:0000313" key="3">
    <source>
        <dbReference type="Proteomes" id="UP000015106"/>
    </source>
</evidence>
<dbReference type="Gramene" id="TuG1812G0100001860.01.T04">
    <property type="protein sequence ID" value="TuG1812G0100001860.01.T04"/>
    <property type="gene ID" value="TuG1812G0100001860.01"/>
</dbReference>
<dbReference type="GO" id="GO:0000466">
    <property type="term" value="P:maturation of 5.8S rRNA from tricistronic rRNA transcript (SSU-rRNA, 5.8S rRNA, LSU-rRNA)"/>
    <property type="evidence" value="ECO:0007669"/>
    <property type="project" value="TreeGrafter"/>
</dbReference>
<dbReference type="AlphaFoldDB" id="A0A8R7P366"/>
<dbReference type="Gramene" id="TuG1812G0100001860.01.T03">
    <property type="protein sequence ID" value="TuG1812G0100001860.01.T03"/>
    <property type="gene ID" value="TuG1812G0100001860.01"/>
</dbReference>
<sequence length="146" mass="16344">MNGLFNSKPPTMPCASSSSMSTSTLAHVAPTPSGRRRIMPNSFDGSLDFFTVMPPNPLDISKDEEHCLLSLLVEYLEQCEGHWDPERVPESMYKHLQLLLHIMLHLQVNIICEQAYTLAKAVVASSGAFDENFAEIDAWFGFLAWL</sequence>
<dbReference type="GO" id="GO:0005730">
    <property type="term" value="C:nucleolus"/>
    <property type="evidence" value="ECO:0007669"/>
    <property type="project" value="TreeGrafter"/>
</dbReference>
<keyword evidence="3" id="KW-1185">Reference proteome</keyword>
<reference evidence="2" key="2">
    <citation type="submission" date="2018-03" db="EMBL/GenBank/DDBJ databases">
        <title>The Triticum urartu genome reveals the dynamic nature of wheat genome evolution.</title>
        <authorList>
            <person name="Ling H."/>
            <person name="Ma B."/>
            <person name="Shi X."/>
            <person name="Liu H."/>
            <person name="Dong L."/>
            <person name="Sun H."/>
            <person name="Cao Y."/>
            <person name="Gao Q."/>
            <person name="Zheng S."/>
            <person name="Li Y."/>
            <person name="Yu Y."/>
            <person name="Du H."/>
            <person name="Qi M."/>
            <person name="Li Y."/>
            <person name="Yu H."/>
            <person name="Cui Y."/>
            <person name="Wang N."/>
            <person name="Chen C."/>
            <person name="Wu H."/>
            <person name="Zhao Y."/>
            <person name="Zhang J."/>
            <person name="Li Y."/>
            <person name="Zhou W."/>
            <person name="Zhang B."/>
            <person name="Hu W."/>
            <person name="Eijk M."/>
            <person name="Tang J."/>
            <person name="Witsenboer H."/>
            <person name="Zhao S."/>
            <person name="Li Z."/>
            <person name="Zhang A."/>
            <person name="Wang D."/>
            <person name="Liang C."/>
        </authorList>
    </citation>
    <scope>NUCLEOTIDE SEQUENCE [LARGE SCALE GENOMIC DNA]</scope>
    <source>
        <strain evidence="2">cv. G1812</strain>
    </source>
</reference>
<evidence type="ECO:0000256" key="1">
    <source>
        <dbReference type="SAM" id="MobiDB-lite"/>
    </source>
</evidence>
<feature type="region of interest" description="Disordered" evidence="1">
    <location>
        <begin position="1"/>
        <end position="33"/>
    </location>
</feature>
<reference evidence="3" key="1">
    <citation type="journal article" date="2013" name="Nature">
        <title>Draft genome of the wheat A-genome progenitor Triticum urartu.</title>
        <authorList>
            <person name="Ling H.Q."/>
            <person name="Zhao S."/>
            <person name="Liu D."/>
            <person name="Wang J."/>
            <person name="Sun H."/>
            <person name="Zhang C."/>
            <person name="Fan H."/>
            <person name="Li D."/>
            <person name="Dong L."/>
            <person name="Tao Y."/>
            <person name="Gao C."/>
            <person name="Wu H."/>
            <person name="Li Y."/>
            <person name="Cui Y."/>
            <person name="Guo X."/>
            <person name="Zheng S."/>
            <person name="Wang B."/>
            <person name="Yu K."/>
            <person name="Liang Q."/>
            <person name="Yang W."/>
            <person name="Lou X."/>
            <person name="Chen J."/>
            <person name="Feng M."/>
            <person name="Jian J."/>
            <person name="Zhang X."/>
            <person name="Luo G."/>
            <person name="Jiang Y."/>
            <person name="Liu J."/>
            <person name="Wang Z."/>
            <person name="Sha Y."/>
            <person name="Zhang B."/>
            <person name="Wu H."/>
            <person name="Tang D."/>
            <person name="Shen Q."/>
            <person name="Xue P."/>
            <person name="Zou S."/>
            <person name="Wang X."/>
            <person name="Liu X."/>
            <person name="Wang F."/>
            <person name="Yang Y."/>
            <person name="An X."/>
            <person name="Dong Z."/>
            <person name="Zhang K."/>
            <person name="Zhang X."/>
            <person name="Luo M.C."/>
            <person name="Dvorak J."/>
            <person name="Tong Y."/>
            <person name="Wang J."/>
            <person name="Yang H."/>
            <person name="Li Z."/>
            <person name="Wang D."/>
            <person name="Zhang A."/>
            <person name="Wang J."/>
        </authorList>
    </citation>
    <scope>NUCLEOTIDE SEQUENCE</scope>
    <source>
        <strain evidence="3">cv. G1812</strain>
    </source>
</reference>
<dbReference type="EnsemblPlants" id="TuG1812G0100001860.01.T04">
    <property type="protein sequence ID" value="TuG1812G0100001860.01.T04"/>
    <property type="gene ID" value="TuG1812G0100001860.01"/>
</dbReference>
<proteinExistence type="predicted"/>
<organism evidence="2 3">
    <name type="scientific">Triticum urartu</name>
    <name type="common">Red wild einkorn</name>
    <name type="synonym">Crithodium urartu</name>
    <dbReference type="NCBI Taxonomy" id="4572"/>
    <lineage>
        <taxon>Eukaryota</taxon>
        <taxon>Viridiplantae</taxon>
        <taxon>Streptophyta</taxon>
        <taxon>Embryophyta</taxon>
        <taxon>Tracheophyta</taxon>
        <taxon>Spermatophyta</taxon>
        <taxon>Magnoliopsida</taxon>
        <taxon>Liliopsida</taxon>
        <taxon>Poales</taxon>
        <taxon>Poaceae</taxon>
        <taxon>BOP clade</taxon>
        <taxon>Pooideae</taxon>
        <taxon>Triticodae</taxon>
        <taxon>Triticeae</taxon>
        <taxon>Triticinae</taxon>
        <taxon>Triticum</taxon>
    </lineage>
</organism>
<dbReference type="PANTHER" id="PTHR13500">
    <property type="entry name" value="NUCLEOLAR PRERIBOSOMAL-ASSOCIATED PROTEIN 1"/>
    <property type="match status" value="1"/>
</dbReference>
<accession>A0A8R7P366</accession>
<dbReference type="GO" id="GO:0000463">
    <property type="term" value="P:maturation of LSU-rRNA from tricistronic rRNA transcript (SSU-rRNA, 5.8S rRNA, LSU-rRNA)"/>
    <property type="evidence" value="ECO:0007669"/>
    <property type="project" value="TreeGrafter"/>
</dbReference>
<reference evidence="2" key="3">
    <citation type="submission" date="2022-06" db="UniProtKB">
        <authorList>
            <consortium name="EnsemblPlants"/>
        </authorList>
    </citation>
    <scope>IDENTIFICATION</scope>
</reference>
<evidence type="ECO:0000313" key="2">
    <source>
        <dbReference type="EnsemblPlants" id="TuG1812G0100001860.01.T03"/>
    </source>
</evidence>
<dbReference type="EnsemblPlants" id="TuG1812G0100001860.01.T03">
    <property type="protein sequence ID" value="TuG1812G0100001860.01.T03"/>
    <property type="gene ID" value="TuG1812G0100001860.01"/>
</dbReference>
<name>A0A8R7P366_TRIUA</name>
<dbReference type="PANTHER" id="PTHR13500:SF0">
    <property type="entry name" value="NUCLEOLAR PRE-RIBOSOMAL-ASSOCIATED PROTEIN 1"/>
    <property type="match status" value="1"/>
</dbReference>
<dbReference type="Proteomes" id="UP000015106">
    <property type="component" value="Chromosome 1"/>
</dbReference>
<dbReference type="InterPro" id="IPR039844">
    <property type="entry name" value="URB1"/>
</dbReference>
<protein>
    <submittedName>
        <fullName evidence="2">Uncharacterized protein</fullName>
    </submittedName>
</protein>